<dbReference type="EMBL" id="PJQM01000045">
    <property type="protein sequence ID" value="RCI07026.1"/>
    <property type="molecule type" value="Genomic_DNA"/>
</dbReference>
<proteinExistence type="predicted"/>
<name>A0A367KXW5_RHIST</name>
<reference evidence="2 3" key="1">
    <citation type="journal article" date="2018" name="G3 (Bethesda)">
        <title>Phylogenetic and Phylogenomic Definition of Rhizopus Species.</title>
        <authorList>
            <person name="Gryganskyi A.P."/>
            <person name="Golan J."/>
            <person name="Dolatabadi S."/>
            <person name="Mondo S."/>
            <person name="Robb S."/>
            <person name="Idnurm A."/>
            <person name="Muszewska A."/>
            <person name="Steczkiewicz K."/>
            <person name="Masonjones S."/>
            <person name="Liao H.L."/>
            <person name="Gajdeczka M.T."/>
            <person name="Anike F."/>
            <person name="Vuek A."/>
            <person name="Anishchenko I.M."/>
            <person name="Voigt K."/>
            <person name="de Hoog G.S."/>
            <person name="Smith M.E."/>
            <person name="Heitman J."/>
            <person name="Vilgalys R."/>
            <person name="Stajich J.E."/>
        </authorList>
    </citation>
    <scope>NUCLEOTIDE SEQUENCE [LARGE SCALE GENOMIC DNA]</scope>
    <source>
        <strain evidence="2 3">LSU 92-RS-03</strain>
    </source>
</reference>
<keyword evidence="3" id="KW-1185">Reference proteome</keyword>
<protein>
    <submittedName>
        <fullName evidence="2">Uncharacterized protein</fullName>
    </submittedName>
</protein>
<gene>
    <name evidence="2" type="ORF">CU098_011041</name>
</gene>
<dbReference type="Proteomes" id="UP000253551">
    <property type="component" value="Unassembled WGS sequence"/>
</dbReference>
<organism evidence="2 3">
    <name type="scientific">Rhizopus stolonifer</name>
    <name type="common">Rhizopus nigricans</name>
    <dbReference type="NCBI Taxonomy" id="4846"/>
    <lineage>
        <taxon>Eukaryota</taxon>
        <taxon>Fungi</taxon>
        <taxon>Fungi incertae sedis</taxon>
        <taxon>Mucoromycota</taxon>
        <taxon>Mucoromycotina</taxon>
        <taxon>Mucoromycetes</taxon>
        <taxon>Mucorales</taxon>
        <taxon>Mucorineae</taxon>
        <taxon>Rhizopodaceae</taxon>
        <taxon>Rhizopus</taxon>
    </lineage>
</organism>
<dbReference type="OrthoDB" id="2100128at2759"/>
<dbReference type="AlphaFoldDB" id="A0A367KXW5"/>
<feature type="region of interest" description="Disordered" evidence="1">
    <location>
        <begin position="45"/>
        <end position="67"/>
    </location>
</feature>
<dbReference type="PANTHER" id="PTHR39398:SF1">
    <property type="entry name" value="CSN8_PSMD8_EIF3K DOMAIN-CONTAINING PROTEIN"/>
    <property type="match status" value="1"/>
</dbReference>
<sequence>MSNNKQPLEGLTIRIWDVDNKDDKKKGSEGFREYTEQIGSTDLKHTVHKWDKKEKKQDTKQGLKKSTRDWAAEDKKLNQVQELSLVSRSDNNDSNQSLKTVALQHELWSLILSKVSVIQDDFDKKQWDPIVDLLRKLREGVYASHWSEGNYGFAIQVFQLSIDCAIKAGRYEELAKSLVGLIENLYVVLKASALGINTC</sequence>
<dbReference type="PANTHER" id="PTHR39398">
    <property type="entry name" value="YALI0F14311P"/>
    <property type="match status" value="1"/>
</dbReference>
<evidence type="ECO:0000256" key="1">
    <source>
        <dbReference type="SAM" id="MobiDB-lite"/>
    </source>
</evidence>
<accession>A0A367KXW5</accession>
<comment type="caution">
    <text evidence="2">The sequence shown here is derived from an EMBL/GenBank/DDBJ whole genome shotgun (WGS) entry which is preliminary data.</text>
</comment>
<evidence type="ECO:0000313" key="2">
    <source>
        <dbReference type="EMBL" id="RCI07026.1"/>
    </source>
</evidence>
<evidence type="ECO:0000313" key="3">
    <source>
        <dbReference type="Proteomes" id="UP000253551"/>
    </source>
</evidence>
<dbReference type="STRING" id="4846.A0A367KXW5"/>